<dbReference type="AlphaFoldDB" id="A0AAV3YAT3"/>
<organism evidence="1 2">
    <name type="scientific">Plakobranchus ocellatus</name>
    <dbReference type="NCBI Taxonomy" id="259542"/>
    <lineage>
        <taxon>Eukaryota</taxon>
        <taxon>Metazoa</taxon>
        <taxon>Spiralia</taxon>
        <taxon>Lophotrochozoa</taxon>
        <taxon>Mollusca</taxon>
        <taxon>Gastropoda</taxon>
        <taxon>Heterobranchia</taxon>
        <taxon>Euthyneura</taxon>
        <taxon>Panpulmonata</taxon>
        <taxon>Sacoglossa</taxon>
        <taxon>Placobranchoidea</taxon>
        <taxon>Plakobranchidae</taxon>
        <taxon>Plakobranchus</taxon>
    </lineage>
</organism>
<comment type="caution">
    <text evidence="1">The sequence shown here is derived from an EMBL/GenBank/DDBJ whole genome shotgun (WGS) entry which is preliminary data.</text>
</comment>
<proteinExistence type="predicted"/>
<gene>
    <name evidence="1" type="ORF">PoB_000612800</name>
</gene>
<sequence>MEKHAFGPLSTCDVYIFNTKIGDCDWKTFTNLSNPQAQRVYAELQKNCNLNGFCRPECQATLDRYADHPCWNGEADRFVKRVFASYPEGVELLGRLHSCQDSNRDVCSKDECSHWCADDDDSVYDGAPKTHLTDVLNELIKYKTELNKLYESLTASCGDRTNKRGHSDIFRRCVDPSGQDWLRLWRWKQPHHHTGHVEGFSNTDPATKTVSTTTAAAATAASNDAEVNYLSIWISGPIPAMCTHSCISGAIDLL</sequence>
<protein>
    <submittedName>
        <fullName evidence="1">Temptin</fullName>
    </submittedName>
</protein>
<reference evidence="1 2" key="1">
    <citation type="journal article" date="2021" name="Elife">
        <title>Chloroplast acquisition without the gene transfer in kleptoplastic sea slugs, Plakobranchus ocellatus.</title>
        <authorList>
            <person name="Maeda T."/>
            <person name="Takahashi S."/>
            <person name="Yoshida T."/>
            <person name="Shimamura S."/>
            <person name="Takaki Y."/>
            <person name="Nagai Y."/>
            <person name="Toyoda A."/>
            <person name="Suzuki Y."/>
            <person name="Arimoto A."/>
            <person name="Ishii H."/>
            <person name="Satoh N."/>
            <person name="Nishiyama T."/>
            <person name="Hasebe M."/>
            <person name="Maruyama T."/>
            <person name="Minagawa J."/>
            <person name="Obokata J."/>
            <person name="Shigenobu S."/>
        </authorList>
    </citation>
    <scope>NUCLEOTIDE SEQUENCE [LARGE SCALE GENOMIC DNA]</scope>
</reference>
<dbReference type="EMBL" id="BLXT01000722">
    <property type="protein sequence ID" value="GFN79622.1"/>
    <property type="molecule type" value="Genomic_DNA"/>
</dbReference>
<dbReference type="Proteomes" id="UP000735302">
    <property type="component" value="Unassembled WGS sequence"/>
</dbReference>
<name>A0AAV3YAT3_9GAST</name>
<evidence type="ECO:0000313" key="1">
    <source>
        <dbReference type="EMBL" id="GFN79622.1"/>
    </source>
</evidence>
<evidence type="ECO:0000313" key="2">
    <source>
        <dbReference type="Proteomes" id="UP000735302"/>
    </source>
</evidence>
<accession>A0AAV3YAT3</accession>
<keyword evidence="2" id="KW-1185">Reference proteome</keyword>